<protein>
    <submittedName>
        <fullName evidence="2">Flagellar biosynthesis GTPase FlhF</fullName>
    </submittedName>
</protein>
<reference evidence="2 3" key="1">
    <citation type="submission" date="2023-07" db="EMBL/GenBank/DDBJ databases">
        <title>Genomic Encyclopedia of Type Strains, Phase IV (KMG-IV): sequencing the most valuable type-strain genomes for metagenomic binning, comparative biology and taxonomic classification.</title>
        <authorList>
            <person name="Goeker M."/>
        </authorList>
    </citation>
    <scope>NUCLEOTIDE SEQUENCE [LARGE SCALE GENOMIC DNA]</scope>
    <source>
        <strain evidence="2 3">DSM 15561</strain>
    </source>
</reference>
<dbReference type="Proteomes" id="UP001235094">
    <property type="component" value="Unassembled WGS sequence"/>
</dbReference>
<evidence type="ECO:0000256" key="1">
    <source>
        <dbReference type="SAM" id="MobiDB-lite"/>
    </source>
</evidence>
<keyword evidence="3" id="KW-1185">Reference proteome</keyword>
<dbReference type="RefSeq" id="WP_306889604.1">
    <property type="nucleotide sequence ID" value="NZ_JAUSVR010000004.1"/>
</dbReference>
<comment type="caution">
    <text evidence="2">The sequence shown here is derived from an EMBL/GenBank/DDBJ whole genome shotgun (WGS) entry which is preliminary data.</text>
</comment>
<keyword evidence="2" id="KW-0282">Flagellum</keyword>
<evidence type="ECO:0000313" key="3">
    <source>
        <dbReference type="Proteomes" id="UP001235094"/>
    </source>
</evidence>
<organism evidence="2 3">
    <name type="scientific">Ancylobacter amanitiformis</name>
    <dbReference type="NCBI Taxonomy" id="217069"/>
    <lineage>
        <taxon>Bacteria</taxon>
        <taxon>Pseudomonadati</taxon>
        <taxon>Pseudomonadota</taxon>
        <taxon>Alphaproteobacteria</taxon>
        <taxon>Hyphomicrobiales</taxon>
        <taxon>Xanthobacteraceae</taxon>
        <taxon>Ancylobacter</taxon>
    </lineage>
</organism>
<evidence type="ECO:0000313" key="2">
    <source>
        <dbReference type="EMBL" id="MDQ0510889.1"/>
    </source>
</evidence>
<name>A0ABU0LQA8_9HYPH</name>
<feature type="compositionally biased region" description="Basic and acidic residues" evidence="1">
    <location>
        <begin position="1"/>
        <end position="12"/>
    </location>
</feature>
<accession>A0ABU0LQA8</accession>
<keyword evidence="2" id="KW-0969">Cilium</keyword>
<keyword evidence="2" id="KW-0966">Cell projection</keyword>
<dbReference type="EMBL" id="JAUSVR010000004">
    <property type="protein sequence ID" value="MDQ0510889.1"/>
    <property type="molecule type" value="Genomic_DNA"/>
</dbReference>
<feature type="region of interest" description="Disordered" evidence="1">
    <location>
        <begin position="1"/>
        <end position="86"/>
    </location>
</feature>
<sequence length="142" mass="15305">MASKEPKPDDAQAKAAAAAKAEAEEKAKAEAREQAEAAEKEKALAEENAKAEAQKKADEEVARRADEKAKAAAAAKERGRPHRIRRIDQHGEVSFFSMHGDFPGWNADPDKAYVFDTADLAEIVLADHLQGDGDLSVQPVDA</sequence>
<gene>
    <name evidence="2" type="ORF">QOZ99_001777</name>
</gene>
<feature type="compositionally biased region" description="Basic and acidic residues" evidence="1">
    <location>
        <begin position="21"/>
        <end position="78"/>
    </location>
</feature>
<proteinExistence type="predicted"/>